<proteinExistence type="inferred from homology"/>
<dbReference type="GO" id="GO:0000244">
    <property type="term" value="P:spliceosomal tri-snRNP complex assembly"/>
    <property type="evidence" value="ECO:0007669"/>
    <property type="project" value="TreeGrafter"/>
</dbReference>
<keyword evidence="6" id="KW-0508">mRNA splicing</keyword>
<dbReference type="PANTHER" id="PTHR12689:SF4">
    <property type="entry name" value="PROTEIN AAR2 HOMOLOG"/>
    <property type="match status" value="1"/>
</dbReference>
<dbReference type="InterPro" id="IPR033647">
    <property type="entry name" value="Aar2_N"/>
</dbReference>
<dbReference type="FunCoup" id="A0A0V1BUD1">
    <property type="interactions" value="1522"/>
</dbReference>
<evidence type="ECO:0000313" key="13">
    <source>
        <dbReference type="Proteomes" id="UP000054776"/>
    </source>
</evidence>
<dbReference type="FunFam" id="2.60.34.20:FF:000001">
    <property type="entry name" value="protein AAR2 homolog"/>
    <property type="match status" value="1"/>
</dbReference>
<evidence type="ECO:0000259" key="11">
    <source>
        <dbReference type="Pfam" id="PF20981"/>
    </source>
</evidence>
<comment type="subunit">
    <text evidence="8">Interacts with PRPF8 (via RNase H homology domain). Component of a U5 snRNP complex that contains PRPF8.</text>
</comment>
<keyword evidence="5" id="KW-0747">Spliceosome</keyword>
<organism evidence="12 13">
    <name type="scientific">Trichinella spiralis</name>
    <name type="common">Trichina worm</name>
    <dbReference type="NCBI Taxonomy" id="6334"/>
    <lineage>
        <taxon>Eukaryota</taxon>
        <taxon>Metazoa</taxon>
        <taxon>Ecdysozoa</taxon>
        <taxon>Nematoda</taxon>
        <taxon>Enoplea</taxon>
        <taxon>Dorylaimia</taxon>
        <taxon>Trichinellida</taxon>
        <taxon>Trichinellidae</taxon>
        <taxon>Trichinella</taxon>
    </lineage>
</organism>
<dbReference type="EMBL" id="JYDH01000012">
    <property type="protein sequence ID" value="KRY40591.1"/>
    <property type="molecule type" value="Genomic_DNA"/>
</dbReference>
<gene>
    <name evidence="12" type="primary">F10B5.2</name>
    <name evidence="12" type="ORF">T01_12094</name>
</gene>
<dbReference type="OrthoDB" id="201752at2759"/>
<dbReference type="InterPro" id="IPR033648">
    <property type="entry name" value="AAR2_C"/>
</dbReference>
<evidence type="ECO:0000256" key="3">
    <source>
        <dbReference type="ARBA" id="ARBA00016372"/>
    </source>
</evidence>
<feature type="region of interest" description="Disordered" evidence="9">
    <location>
        <begin position="575"/>
        <end position="606"/>
    </location>
</feature>
<dbReference type="Gene3D" id="2.60.34.20">
    <property type="match status" value="1"/>
</dbReference>
<dbReference type="STRING" id="6334.A0A0V1BUD1"/>
<dbReference type="GO" id="GO:0005681">
    <property type="term" value="C:spliceosomal complex"/>
    <property type="evidence" value="ECO:0007669"/>
    <property type="project" value="UniProtKB-KW"/>
</dbReference>
<sequence length="606" mass="68443">MFFIVNNRICRMSSSSRKAESASSSTTVQMSPEEALQLFEYGAFALFPDLPNGFEFGVDYNAWSTGPKFKGIKMIPPGVHFIYVSSLGKHGDRAPRIGFFHNFAPKEVLLPSIADLADEDDVEQIERLRLNLKEMDQFLGPYPFENHKQWFSLSYLINESLISRLSPTNGKISSQCDLISKESQDLSFGAQRVDRENPVRTRFRDAQLSLIELFQGLPIMNTSPESEIKFTTIPTVRSENFSPEERTSKSMDRSYALRKMLSTYEEPKFLLGELQFAYVCFLLGHVYEAFEQWKRLIDMICNCDEALAEFDSFYSDFIMVLHFQLKTTPSEFFVDIVARNNFLTQSLSNFFSLVASSETVSEELKEKCRRFQLSVSAHFMWDFSEVRDEFAPTASWKILLYYEGSLRNRASKCFRHVKRARLCEFRQQILLDRTASQLAKTVVIFCSPPVRSLMLTANRTRRPSSAIARRKLWQRTVVSMLPPLNTMTIFLPFSSGSKPEINAAKPAAPEPSTINFSVSNSPLQPNVGTAKPSASVGRRVTVVGFPAFIDSLKVWQLSAIAPTTCTDGRKDLTAKATPLIRPPPPTGTTIASKLPTCSTTSNPMVP</sequence>
<evidence type="ECO:0000259" key="10">
    <source>
        <dbReference type="Pfam" id="PF05282"/>
    </source>
</evidence>
<dbReference type="InterPro" id="IPR038516">
    <property type="entry name" value="AAR2_N_sf"/>
</dbReference>
<dbReference type="eggNOG" id="KOG3937">
    <property type="taxonomic scope" value="Eukaryota"/>
</dbReference>
<dbReference type="Pfam" id="PF20981">
    <property type="entry name" value="AAR2_1st"/>
    <property type="match status" value="1"/>
</dbReference>
<feature type="domain" description="AAR2 N-terminal" evidence="11">
    <location>
        <begin position="42"/>
        <end position="167"/>
    </location>
</feature>
<comment type="similarity">
    <text evidence="2">Belongs to the AAR2 family.</text>
</comment>
<evidence type="ECO:0000256" key="5">
    <source>
        <dbReference type="ARBA" id="ARBA00022728"/>
    </source>
</evidence>
<dbReference type="FunFam" id="1.25.40.550:FF:000001">
    <property type="entry name" value="AAR2 splicing factor homolog"/>
    <property type="match status" value="1"/>
</dbReference>
<dbReference type="PANTHER" id="PTHR12689">
    <property type="entry name" value="A1 CISTRON SPLICING FACTOR AAR2-RELATED"/>
    <property type="match status" value="1"/>
</dbReference>
<dbReference type="CDD" id="cd13778">
    <property type="entry name" value="Aar2_C"/>
    <property type="match status" value="1"/>
</dbReference>
<comment type="function">
    <text evidence="1">Component of the U5 snRNP complex that is required for spliceosome assembly and for pre-mRNA splicing.</text>
</comment>
<evidence type="ECO:0000256" key="2">
    <source>
        <dbReference type="ARBA" id="ARBA00006281"/>
    </source>
</evidence>
<dbReference type="Gene3D" id="1.25.40.550">
    <property type="entry name" value="Aar2, C-terminal domain-like"/>
    <property type="match status" value="1"/>
</dbReference>
<dbReference type="Pfam" id="PF05282">
    <property type="entry name" value="AAR2"/>
    <property type="match status" value="1"/>
</dbReference>
<evidence type="ECO:0000256" key="6">
    <source>
        <dbReference type="ARBA" id="ARBA00023187"/>
    </source>
</evidence>
<evidence type="ECO:0000313" key="12">
    <source>
        <dbReference type="EMBL" id="KRY40591.1"/>
    </source>
</evidence>
<dbReference type="InParanoid" id="A0A0V1BUD1"/>
<evidence type="ECO:0000256" key="8">
    <source>
        <dbReference type="ARBA" id="ARBA00047009"/>
    </source>
</evidence>
<evidence type="ECO:0000256" key="1">
    <source>
        <dbReference type="ARBA" id="ARBA00003708"/>
    </source>
</evidence>
<accession>A0A0V1BUD1</accession>
<protein>
    <recommendedName>
        <fullName evidence="3">Protein AAR2 homolog</fullName>
    </recommendedName>
    <alternativeName>
        <fullName evidence="7">AAR2 splicing factor homolog</fullName>
    </alternativeName>
</protein>
<comment type="caution">
    <text evidence="12">The sequence shown here is derived from an EMBL/GenBank/DDBJ whole genome shotgun (WGS) entry which is preliminary data.</text>
</comment>
<feature type="domain" description="AAR2 C-terminal" evidence="10">
    <location>
        <begin position="230"/>
        <end position="384"/>
    </location>
</feature>
<evidence type="ECO:0000256" key="7">
    <source>
        <dbReference type="ARBA" id="ARBA00030625"/>
    </source>
</evidence>
<keyword evidence="4" id="KW-0507">mRNA processing</keyword>
<reference evidence="12 13" key="1">
    <citation type="submission" date="2015-01" db="EMBL/GenBank/DDBJ databases">
        <title>Evolution of Trichinella species and genotypes.</title>
        <authorList>
            <person name="Korhonen P.K."/>
            <person name="Edoardo P."/>
            <person name="Giuseppe L.R."/>
            <person name="Gasser R.B."/>
        </authorList>
    </citation>
    <scope>NUCLEOTIDE SEQUENCE [LARGE SCALE GENOMIC DNA]</scope>
    <source>
        <strain evidence="12">ISS3</strain>
    </source>
</reference>
<dbReference type="InterPro" id="IPR038514">
    <property type="entry name" value="AAR2_C_sf"/>
</dbReference>
<dbReference type="InterPro" id="IPR007946">
    <property type="entry name" value="AAR2"/>
</dbReference>
<evidence type="ECO:0000256" key="4">
    <source>
        <dbReference type="ARBA" id="ARBA00022664"/>
    </source>
</evidence>
<name>A0A0V1BUD1_TRISP</name>
<feature type="compositionally biased region" description="Polar residues" evidence="9">
    <location>
        <begin position="587"/>
        <end position="606"/>
    </location>
</feature>
<dbReference type="CDD" id="cd13777">
    <property type="entry name" value="Aar2_N"/>
    <property type="match status" value="1"/>
</dbReference>
<dbReference type="AlphaFoldDB" id="A0A0V1BUD1"/>
<keyword evidence="13" id="KW-1185">Reference proteome</keyword>
<evidence type="ECO:0000256" key="9">
    <source>
        <dbReference type="SAM" id="MobiDB-lite"/>
    </source>
</evidence>
<dbReference type="Proteomes" id="UP000054776">
    <property type="component" value="Unassembled WGS sequence"/>
</dbReference>